<dbReference type="AlphaFoldDB" id="A0A2M9BI03"/>
<accession>A0A2M9BI03</accession>
<keyword evidence="2" id="KW-0808">Transferase</keyword>
<keyword evidence="4 9" id="KW-0418">Kinase</keyword>
<name>A0A2M9BI03_9ACTN</name>
<dbReference type="SUPFAM" id="SSF53067">
    <property type="entry name" value="Actin-like ATPase domain"/>
    <property type="match status" value="2"/>
</dbReference>
<dbReference type="InterPro" id="IPR018485">
    <property type="entry name" value="FGGY_C"/>
</dbReference>
<feature type="domain" description="Carbohydrate kinase FGGY N-terminal" evidence="7">
    <location>
        <begin position="43"/>
        <end position="237"/>
    </location>
</feature>
<evidence type="ECO:0000256" key="1">
    <source>
        <dbReference type="ARBA" id="ARBA00009156"/>
    </source>
</evidence>
<dbReference type="PANTHER" id="PTHR43095">
    <property type="entry name" value="SUGAR KINASE"/>
    <property type="match status" value="1"/>
</dbReference>
<keyword evidence="3" id="KW-0547">Nucleotide-binding</keyword>
<dbReference type="CDD" id="cd07771">
    <property type="entry name" value="ASKHA_NBD_FGGY_RhaB-like"/>
    <property type="match status" value="1"/>
</dbReference>
<keyword evidence="5" id="KW-0067">ATP-binding</keyword>
<dbReference type="PANTHER" id="PTHR43095:SF2">
    <property type="entry name" value="GLUCONOKINASE"/>
    <property type="match status" value="1"/>
</dbReference>
<dbReference type="Gene3D" id="3.30.420.40">
    <property type="match status" value="2"/>
</dbReference>
<dbReference type="GO" id="GO:0008993">
    <property type="term" value="F:rhamnulokinase activity"/>
    <property type="evidence" value="ECO:0007669"/>
    <property type="project" value="InterPro"/>
</dbReference>
<comment type="caution">
    <text evidence="9">The sequence shown here is derived from an EMBL/GenBank/DDBJ whole genome shotgun (WGS) entry which is preliminary data.</text>
</comment>
<dbReference type="GO" id="GO:0019301">
    <property type="term" value="P:rhamnose catabolic process"/>
    <property type="evidence" value="ECO:0007669"/>
    <property type="project" value="InterPro"/>
</dbReference>
<dbReference type="Pfam" id="PF02782">
    <property type="entry name" value="FGGY_C"/>
    <property type="match status" value="1"/>
</dbReference>
<dbReference type="GO" id="GO:0005524">
    <property type="term" value="F:ATP binding"/>
    <property type="evidence" value="ECO:0007669"/>
    <property type="project" value="UniProtKB-KW"/>
</dbReference>
<evidence type="ECO:0000256" key="4">
    <source>
        <dbReference type="ARBA" id="ARBA00022777"/>
    </source>
</evidence>
<organism evidence="9 10">
    <name type="scientific">Mumia flava</name>
    <dbReference type="NCBI Taxonomy" id="1348852"/>
    <lineage>
        <taxon>Bacteria</taxon>
        <taxon>Bacillati</taxon>
        <taxon>Actinomycetota</taxon>
        <taxon>Actinomycetes</taxon>
        <taxon>Propionibacteriales</taxon>
        <taxon>Nocardioidaceae</taxon>
        <taxon>Mumia</taxon>
    </lineage>
</organism>
<evidence type="ECO:0000256" key="5">
    <source>
        <dbReference type="ARBA" id="ARBA00022840"/>
    </source>
</evidence>
<dbReference type="InterPro" id="IPR043129">
    <property type="entry name" value="ATPase_NBD"/>
</dbReference>
<keyword evidence="6" id="KW-0684">Rhamnose metabolism</keyword>
<dbReference type="Pfam" id="PF00370">
    <property type="entry name" value="FGGY_N"/>
    <property type="match status" value="1"/>
</dbReference>
<dbReference type="InterPro" id="IPR018484">
    <property type="entry name" value="FGGY_N"/>
</dbReference>
<proteinExistence type="inferred from homology"/>
<keyword evidence="10" id="KW-1185">Reference proteome</keyword>
<dbReference type="Proteomes" id="UP000230842">
    <property type="component" value="Unassembled WGS sequence"/>
</dbReference>
<evidence type="ECO:0000313" key="10">
    <source>
        <dbReference type="Proteomes" id="UP000230842"/>
    </source>
</evidence>
<sequence>MSVLAAVDLGATSGRVILGHVAPDRIDLEVVHRFGNHPVRTPDGLHWDVLALYREILDGLRTAGRSHAVDGVAVDSWAVDYGLLRGDHLVSAPFHYRDERTVAGVEKVHALVDPAELYRRNGLQHLPFTTVFQLAVDDLVATADAWLLVPDLLTWWLNGSRWAEATNASTTGLVDVHRRTWDRDLLDRVGLGSLPLPDLVEPGTRLGGLRPEVAELVGIRPAVTTVGSHDTASAVVGVPMDAGSAAYVSCGTWGLVGVELERPVVTEQARLAGFTNEGGVDGRIRFLHNVMGLWVLSETIRTWERESGTDVDLGELLAAAEAVTATVPVFDVDDPRFLPPGDMPARIAEVCAEQGVPAPTTRAEFARSILESLAEAFARTVRSAAELSGVDVSVVHVVGGGSRNALLCQLTADRLGLPVLAGPEEATALGNVLVQARTLGALSGDLESLRARIGAAWTPRRFDPRPTREATR</sequence>
<dbReference type="OrthoDB" id="9761504at2"/>
<dbReference type="InterPro" id="IPR050406">
    <property type="entry name" value="FGGY_Carb_Kinase"/>
</dbReference>
<feature type="domain" description="Carbohydrate kinase FGGY C-terminal" evidence="8">
    <location>
        <begin position="246"/>
        <end position="438"/>
    </location>
</feature>
<reference evidence="9 10" key="1">
    <citation type="submission" date="2017-11" db="EMBL/GenBank/DDBJ databases">
        <title>Genomic Encyclopedia of Archaeal and Bacterial Type Strains, Phase II (KMG-II): From Individual Species to Whole Genera.</title>
        <authorList>
            <person name="Goeker M."/>
        </authorList>
    </citation>
    <scope>NUCLEOTIDE SEQUENCE [LARGE SCALE GENOMIC DNA]</scope>
    <source>
        <strain evidence="9 10">DSM 27763</strain>
    </source>
</reference>
<dbReference type="InterPro" id="IPR013449">
    <property type="entry name" value="Rhamnulokinase"/>
</dbReference>
<dbReference type="RefSeq" id="WP_100414717.1">
    <property type="nucleotide sequence ID" value="NZ_PGEZ01000001.1"/>
</dbReference>
<protein>
    <submittedName>
        <fullName evidence="9">Rhamnulokinase</fullName>
    </submittedName>
</protein>
<gene>
    <name evidence="9" type="ORF">CLV56_1821</name>
</gene>
<dbReference type="EMBL" id="PGEZ01000001">
    <property type="protein sequence ID" value="PJJ57586.1"/>
    <property type="molecule type" value="Genomic_DNA"/>
</dbReference>
<evidence type="ECO:0000256" key="3">
    <source>
        <dbReference type="ARBA" id="ARBA00022741"/>
    </source>
</evidence>
<evidence type="ECO:0000256" key="6">
    <source>
        <dbReference type="ARBA" id="ARBA00023308"/>
    </source>
</evidence>
<comment type="similarity">
    <text evidence="1">Belongs to the FGGY kinase family.</text>
</comment>
<evidence type="ECO:0000259" key="7">
    <source>
        <dbReference type="Pfam" id="PF00370"/>
    </source>
</evidence>
<evidence type="ECO:0000259" key="8">
    <source>
        <dbReference type="Pfam" id="PF02782"/>
    </source>
</evidence>
<evidence type="ECO:0000313" key="9">
    <source>
        <dbReference type="EMBL" id="PJJ57586.1"/>
    </source>
</evidence>
<evidence type="ECO:0000256" key="2">
    <source>
        <dbReference type="ARBA" id="ARBA00022679"/>
    </source>
</evidence>